<organism evidence="1">
    <name type="scientific">marine sediment metagenome</name>
    <dbReference type="NCBI Taxonomy" id="412755"/>
    <lineage>
        <taxon>unclassified sequences</taxon>
        <taxon>metagenomes</taxon>
        <taxon>ecological metagenomes</taxon>
    </lineage>
</organism>
<evidence type="ECO:0008006" key="2">
    <source>
        <dbReference type="Google" id="ProtNLM"/>
    </source>
</evidence>
<gene>
    <name evidence="1" type="ORF">S06H3_23572</name>
</gene>
<name>X1M1S7_9ZZZZ</name>
<proteinExistence type="predicted"/>
<accession>X1M1S7</accession>
<dbReference type="Gene3D" id="3.40.50.300">
    <property type="entry name" value="P-loop containing nucleotide triphosphate hydrolases"/>
    <property type="match status" value="1"/>
</dbReference>
<dbReference type="InterPro" id="IPR027417">
    <property type="entry name" value="P-loop_NTPase"/>
</dbReference>
<comment type="caution">
    <text evidence="1">The sequence shown here is derived from an EMBL/GenBank/DDBJ whole genome shotgun (WGS) entry which is preliminary data.</text>
</comment>
<dbReference type="Pfam" id="PF13469">
    <property type="entry name" value="Sulfotransfer_3"/>
    <property type="match status" value="1"/>
</dbReference>
<protein>
    <recommendedName>
        <fullName evidence="2">Sulfotransferase domain-containing protein</fullName>
    </recommendedName>
</protein>
<dbReference type="EMBL" id="BARV01012844">
    <property type="protein sequence ID" value="GAI08625.1"/>
    <property type="molecule type" value="Genomic_DNA"/>
</dbReference>
<reference evidence="1" key="1">
    <citation type="journal article" date="2014" name="Front. Microbiol.">
        <title>High frequency of phylogenetically diverse reductive dehalogenase-homologous genes in deep subseafloor sedimentary metagenomes.</title>
        <authorList>
            <person name="Kawai M."/>
            <person name="Futagami T."/>
            <person name="Toyoda A."/>
            <person name="Takaki Y."/>
            <person name="Nishi S."/>
            <person name="Hori S."/>
            <person name="Arai W."/>
            <person name="Tsubouchi T."/>
            <person name="Morono Y."/>
            <person name="Uchiyama I."/>
            <person name="Ito T."/>
            <person name="Fujiyama A."/>
            <person name="Inagaki F."/>
            <person name="Takami H."/>
        </authorList>
    </citation>
    <scope>NUCLEOTIDE SEQUENCE</scope>
    <source>
        <strain evidence="1">Expedition CK06-06</strain>
    </source>
</reference>
<feature type="non-terminal residue" evidence="1">
    <location>
        <position position="123"/>
    </location>
</feature>
<evidence type="ECO:0000313" key="1">
    <source>
        <dbReference type="EMBL" id="GAI08625.1"/>
    </source>
</evidence>
<sequence>MKDELNSFTPIFIIGVGRSGTTLLQSILNAHPKICFPPETHFVKNYFRINKEDMENFLVFKKRIFSDESIKRIPIDINKILYKARTGKLISKKMFYYYLLQEVKNQEKKEFVGDKDPKNIEHI</sequence>
<dbReference type="SUPFAM" id="SSF52540">
    <property type="entry name" value="P-loop containing nucleoside triphosphate hydrolases"/>
    <property type="match status" value="1"/>
</dbReference>
<dbReference type="AlphaFoldDB" id="X1M1S7"/>